<dbReference type="EMBL" id="KI913952">
    <property type="protein sequence ID" value="ETW09413.1"/>
    <property type="molecule type" value="Genomic_DNA"/>
</dbReference>
<organism evidence="1">
    <name type="scientific">Aphanomyces invadans</name>
    <dbReference type="NCBI Taxonomy" id="157072"/>
    <lineage>
        <taxon>Eukaryota</taxon>
        <taxon>Sar</taxon>
        <taxon>Stramenopiles</taxon>
        <taxon>Oomycota</taxon>
        <taxon>Saprolegniomycetes</taxon>
        <taxon>Saprolegniales</taxon>
        <taxon>Verrucalvaceae</taxon>
        <taxon>Aphanomyces</taxon>
    </lineage>
</organism>
<accession>A0A024UUX1</accession>
<sequence>MFPPYSKYWPTLLGQTSIEPRSCGVLSWDFRVSVPTGPVTPWCDASGCRSLPRARELHAFKHVRVDKDADKDKGRPEPLAWSKRLAKVHDAEDDAARLSKREDHLEGHGRYDGRQAVHRPNAHVVGHEVDGDEGDECRQDWTGCIVVEKSGPCRPRRAHVLTVAKCNQQKRIRVHEEHALFRGVGLAWSGMHVHHEILEMAEDGADNKTHKKQRDAEAPVAHKCQGRLQDWKAADQATGLVGAKRRAIASTM</sequence>
<proteinExistence type="predicted"/>
<reference evidence="1" key="1">
    <citation type="submission" date="2013-12" db="EMBL/GenBank/DDBJ databases">
        <title>The Genome Sequence of Aphanomyces invadans NJM9701.</title>
        <authorList>
            <consortium name="The Broad Institute Genomics Platform"/>
            <person name="Russ C."/>
            <person name="Tyler B."/>
            <person name="van West P."/>
            <person name="Dieguez-Uribeondo J."/>
            <person name="Young S.K."/>
            <person name="Zeng Q."/>
            <person name="Gargeya S."/>
            <person name="Fitzgerald M."/>
            <person name="Abouelleil A."/>
            <person name="Alvarado L."/>
            <person name="Chapman S.B."/>
            <person name="Gainer-Dewar J."/>
            <person name="Goldberg J."/>
            <person name="Griggs A."/>
            <person name="Gujja S."/>
            <person name="Hansen M."/>
            <person name="Howarth C."/>
            <person name="Imamovic A."/>
            <person name="Ireland A."/>
            <person name="Larimer J."/>
            <person name="McCowan C."/>
            <person name="Murphy C."/>
            <person name="Pearson M."/>
            <person name="Poon T.W."/>
            <person name="Priest M."/>
            <person name="Roberts A."/>
            <person name="Saif S."/>
            <person name="Shea T."/>
            <person name="Sykes S."/>
            <person name="Wortman J."/>
            <person name="Nusbaum C."/>
            <person name="Birren B."/>
        </authorList>
    </citation>
    <scope>NUCLEOTIDE SEQUENCE [LARGE SCALE GENOMIC DNA]</scope>
    <source>
        <strain evidence="1">NJM9701</strain>
    </source>
</reference>
<dbReference type="GeneID" id="20077072"/>
<dbReference type="RefSeq" id="XP_008860824.1">
    <property type="nucleotide sequence ID" value="XM_008862602.1"/>
</dbReference>
<evidence type="ECO:0000313" key="1">
    <source>
        <dbReference type="EMBL" id="ETW09413.1"/>
    </source>
</evidence>
<dbReference type="VEuPathDB" id="FungiDB:H310_00022"/>
<gene>
    <name evidence="1" type="ORF">H310_00022</name>
</gene>
<protein>
    <submittedName>
        <fullName evidence="1">Uncharacterized protein</fullName>
    </submittedName>
</protein>
<dbReference type="AlphaFoldDB" id="A0A024UUX1"/>
<name>A0A024UUX1_9STRA</name>